<comment type="subcellular location">
    <subcellularLocation>
        <location evidence="1">Cell membrane</location>
        <topology evidence="1">Multi-pass membrane protein</topology>
    </subcellularLocation>
    <subcellularLocation>
        <location evidence="10">Membrane</location>
        <topology evidence="10">Multi-pass membrane protein</topology>
    </subcellularLocation>
</comment>
<feature type="transmembrane region" description="Helical" evidence="11">
    <location>
        <begin position="169"/>
        <end position="191"/>
    </location>
</feature>
<feature type="domain" description="MrpA C-terminal/MbhD" evidence="14">
    <location>
        <begin position="623"/>
        <end position="686"/>
    </location>
</feature>
<evidence type="ECO:0000313" key="16">
    <source>
        <dbReference type="EMBL" id="HIU09946.1"/>
    </source>
</evidence>
<feature type="transmembrane region" description="Helical" evidence="11">
    <location>
        <begin position="273"/>
        <end position="296"/>
    </location>
</feature>
<accession>A0A9D1KZ20</accession>
<proteinExistence type="inferred from homology"/>
<evidence type="ECO:0000259" key="15">
    <source>
        <dbReference type="Pfam" id="PF20501"/>
    </source>
</evidence>
<keyword evidence="8" id="KW-0406">Ion transport</keyword>
<dbReference type="InterPro" id="IPR050616">
    <property type="entry name" value="CPA3_Na-H_Antiporter_A"/>
</dbReference>
<dbReference type="InterPro" id="IPR046806">
    <property type="entry name" value="MrpA_C/MbhE"/>
</dbReference>
<dbReference type="GO" id="GO:0006811">
    <property type="term" value="P:monoatomic ion transport"/>
    <property type="evidence" value="ECO:0007669"/>
    <property type="project" value="UniProtKB-KW"/>
</dbReference>
<feature type="transmembrane region" description="Helical" evidence="11">
    <location>
        <begin position="611"/>
        <end position="631"/>
    </location>
</feature>
<evidence type="ECO:0000256" key="11">
    <source>
        <dbReference type="SAM" id="Phobius"/>
    </source>
</evidence>
<keyword evidence="4" id="KW-0050">Antiport</keyword>
<keyword evidence="6 10" id="KW-0812">Transmembrane</keyword>
<dbReference type="Pfam" id="PF00662">
    <property type="entry name" value="Proton_antipo_N"/>
    <property type="match status" value="1"/>
</dbReference>
<evidence type="ECO:0000256" key="9">
    <source>
        <dbReference type="ARBA" id="ARBA00023136"/>
    </source>
</evidence>
<feature type="transmembrane region" description="Helical" evidence="11">
    <location>
        <begin position="34"/>
        <end position="56"/>
    </location>
</feature>
<dbReference type="Pfam" id="PF20501">
    <property type="entry name" value="MbhE"/>
    <property type="match status" value="1"/>
</dbReference>
<comment type="similarity">
    <text evidence="2">Belongs to the CPA3 antiporters (TC 2.A.63) subunit A family.</text>
</comment>
<dbReference type="Gene3D" id="1.20.120.1200">
    <property type="entry name" value="NADH-ubiquinone/plastoquinone oxidoreductase chain 6, subunit NuoJ"/>
    <property type="match status" value="1"/>
</dbReference>
<keyword evidence="5" id="KW-1003">Cell membrane</keyword>
<feature type="transmembrane region" description="Helical" evidence="11">
    <location>
        <begin position="638"/>
        <end position="657"/>
    </location>
</feature>
<dbReference type="PANTHER" id="PTHR43373:SF1">
    <property type="entry name" value="NA(+)_H(+) ANTIPORTER SUBUNIT A"/>
    <property type="match status" value="1"/>
</dbReference>
<evidence type="ECO:0000259" key="12">
    <source>
        <dbReference type="Pfam" id="PF00361"/>
    </source>
</evidence>
<gene>
    <name evidence="16" type="ORF">IAB00_01630</name>
</gene>
<evidence type="ECO:0000313" key="17">
    <source>
        <dbReference type="Proteomes" id="UP000824124"/>
    </source>
</evidence>
<dbReference type="GO" id="GO:0015297">
    <property type="term" value="F:antiporter activity"/>
    <property type="evidence" value="ECO:0007669"/>
    <property type="project" value="UniProtKB-KW"/>
</dbReference>
<feature type="transmembrane region" description="Helical" evidence="11">
    <location>
        <begin position="507"/>
        <end position="532"/>
    </location>
</feature>
<dbReference type="Proteomes" id="UP000824124">
    <property type="component" value="Unassembled WGS sequence"/>
</dbReference>
<evidence type="ECO:0000259" key="13">
    <source>
        <dbReference type="Pfam" id="PF00662"/>
    </source>
</evidence>
<feature type="domain" description="MrpA C-terminal/MbhE" evidence="15">
    <location>
        <begin position="708"/>
        <end position="780"/>
    </location>
</feature>
<dbReference type="InterPro" id="IPR001750">
    <property type="entry name" value="ND/Mrp_TM"/>
</dbReference>
<dbReference type="EMBL" id="DVMH01000011">
    <property type="protein sequence ID" value="HIU09946.1"/>
    <property type="molecule type" value="Genomic_DNA"/>
</dbReference>
<name>A0A9D1KZ20_9FIRM</name>
<dbReference type="GO" id="GO:0005886">
    <property type="term" value="C:plasma membrane"/>
    <property type="evidence" value="ECO:0007669"/>
    <property type="project" value="UniProtKB-SubCell"/>
</dbReference>
<feature type="transmembrane region" description="Helical" evidence="11">
    <location>
        <begin position="83"/>
        <end position="108"/>
    </location>
</feature>
<reference evidence="16" key="2">
    <citation type="journal article" date="2021" name="PeerJ">
        <title>Extensive microbial diversity within the chicken gut microbiome revealed by metagenomics and culture.</title>
        <authorList>
            <person name="Gilroy R."/>
            <person name="Ravi A."/>
            <person name="Getino M."/>
            <person name="Pursley I."/>
            <person name="Horton D.L."/>
            <person name="Alikhan N.F."/>
            <person name="Baker D."/>
            <person name="Gharbi K."/>
            <person name="Hall N."/>
            <person name="Watson M."/>
            <person name="Adriaenssens E.M."/>
            <person name="Foster-Nyarko E."/>
            <person name="Jarju S."/>
            <person name="Secka A."/>
            <person name="Antonio M."/>
            <person name="Oren A."/>
            <person name="Chaudhuri R.R."/>
            <person name="La Ragione R."/>
            <person name="Hildebrand F."/>
            <person name="Pallen M.J."/>
        </authorList>
    </citation>
    <scope>NUCLEOTIDE SEQUENCE</scope>
    <source>
        <strain evidence="16">2830</strain>
    </source>
</reference>
<sequence length="831" mass="90715">MEREVRFMLLGLVLLPFAAAFLMPLLSKILKNKIGYAAALVPLVLFVSFLSLLPMVNAGEHIAYALHWIPTLGVDLAVRLDGISLLFVLLISGIGLAVMIYSIFYLGAKERLGNFYTFIMLFMGAMLGVCTSANLVCMYLFWELTSVSSFLLIGFWYEKENPRLGAQKALLVTMAGGFCILAGIVLIYRVAGTFVFDELIAQADLIQASPFYPAIVILLLIGAFAKSAQVPFHIWLPTAMEAPTPISCYLHSATMVKAGIYLIARMTPILGGTALWGGIITVVGLTSLLFGSLMAIRQFDMKGILAYSTISQLGLIISLFGFGTDAAIAGGLFHLLNHSTFKGSLFLMTGIVDHQTGTRDTRLLHGLGKVMPLSALVACIGSFSMAGLPPFSGFLSKEMFMEAAQQAHTSNLAFMGDLAYLIPFVAVVASIFTFVYSIALFFKIFFGGETTTTTPKQPKEGSLGMLIPALCLVSLNIIIALFPNATAGLVLQGAINSVIRHGYEMHIAFWHGITPALIMTLIVVGLGLFVYWHYDWVKNLFLSYSSRIGAEKFYQKFLHGFPALTGKLTDLQINGRLSDYVAFTLCGALLLVLGPMIYYNAWSHIDISDMAPVDALEIVLAVVAACAALFVALTKRRIWAILALSVVGYCVSFYFVLMRAPDLALAQLMVETISTVLYLLALYKLPYGMLSNNPPIPNGRRTINALIGCLVGLMGFTVCMLGQGCKYFDSICWYYNENSLKLAGGHNIVNVTIVDFRGFDTMGEITVLGLAAIGVYIMIKLGRKHLYDRHGVEPAEEQKAGFNDAGNDTVVIETDPYFQDDNDLRFPISPL</sequence>
<evidence type="ECO:0000256" key="5">
    <source>
        <dbReference type="ARBA" id="ARBA00022475"/>
    </source>
</evidence>
<evidence type="ECO:0000256" key="10">
    <source>
        <dbReference type="RuleBase" id="RU000320"/>
    </source>
</evidence>
<feature type="domain" description="NADH:quinone oxidoreductase/Mrp antiporter transmembrane" evidence="12">
    <location>
        <begin position="132"/>
        <end position="416"/>
    </location>
</feature>
<dbReference type="InterPro" id="IPR001516">
    <property type="entry name" value="Proton_antipo_N"/>
</dbReference>
<feature type="transmembrane region" description="Helical" evidence="11">
    <location>
        <begin position="6"/>
        <end position="27"/>
    </location>
</feature>
<evidence type="ECO:0000256" key="6">
    <source>
        <dbReference type="ARBA" id="ARBA00022692"/>
    </source>
</evidence>
<keyword evidence="9 11" id="KW-0472">Membrane</keyword>
<feature type="transmembrane region" description="Helical" evidence="11">
    <location>
        <begin position="463"/>
        <end position="482"/>
    </location>
</feature>
<dbReference type="InterPro" id="IPR042106">
    <property type="entry name" value="Nuo/plastoQ_OxRdtase_6_NuoJ"/>
</dbReference>
<dbReference type="PRINTS" id="PR01434">
    <property type="entry name" value="NADHDHGNASE5"/>
</dbReference>
<feature type="transmembrane region" description="Helical" evidence="11">
    <location>
        <begin position="303"/>
        <end position="322"/>
    </location>
</feature>
<feature type="transmembrane region" description="Helical" evidence="11">
    <location>
        <begin position="140"/>
        <end position="157"/>
    </location>
</feature>
<feature type="transmembrane region" description="Helical" evidence="11">
    <location>
        <begin position="703"/>
        <end position="723"/>
    </location>
</feature>
<feature type="transmembrane region" description="Helical" evidence="11">
    <location>
        <begin position="761"/>
        <end position="779"/>
    </location>
</feature>
<comment type="caution">
    <text evidence="16">The sequence shown here is derived from an EMBL/GenBank/DDBJ whole genome shotgun (WGS) entry which is preliminary data.</text>
</comment>
<protein>
    <submittedName>
        <fullName evidence="16">DUF4040 domain-containing protein</fullName>
    </submittedName>
</protein>
<feature type="transmembrane region" description="Helical" evidence="11">
    <location>
        <begin position="373"/>
        <end position="391"/>
    </location>
</feature>
<feature type="transmembrane region" description="Helical" evidence="11">
    <location>
        <begin position="418"/>
        <end position="442"/>
    </location>
</feature>
<evidence type="ECO:0000256" key="7">
    <source>
        <dbReference type="ARBA" id="ARBA00022989"/>
    </source>
</evidence>
<evidence type="ECO:0000259" key="14">
    <source>
        <dbReference type="Pfam" id="PF13244"/>
    </source>
</evidence>
<evidence type="ECO:0000256" key="2">
    <source>
        <dbReference type="ARBA" id="ARBA00008483"/>
    </source>
</evidence>
<feature type="transmembrane region" description="Helical" evidence="11">
    <location>
        <begin position="211"/>
        <end position="236"/>
    </location>
</feature>
<dbReference type="Pfam" id="PF13244">
    <property type="entry name" value="MbhD"/>
    <property type="match status" value="1"/>
</dbReference>
<organism evidence="16 17">
    <name type="scientific">Candidatus Avidehalobacter gallistercoris</name>
    <dbReference type="NCBI Taxonomy" id="2840694"/>
    <lineage>
        <taxon>Bacteria</taxon>
        <taxon>Bacillati</taxon>
        <taxon>Bacillota</taxon>
        <taxon>Clostridia</taxon>
        <taxon>Eubacteriales</taxon>
        <taxon>Peptococcaceae</taxon>
        <taxon>Peptococcaceae incertae sedis</taxon>
        <taxon>Candidatus Avidehalobacter</taxon>
    </lineage>
</organism>
<keyword evidence="3" id="KW-0813">Transport</keyword>
<dbReference type="AlphaFoldDB" id="A0A9D1KZ20"/>
<dbReference type="InterPro" id="IPR025383">
    <property type="entry name" value="MrpA_C/MbhD"/>
</dbReference>
<reference evidence="16" key="1">
    <citation type="submission" date="2020-10" db="EMBL/GenBank/DDBJ databases">
        <authorList>
            <person name="Gilroy R."/>
        </authorList>
    </citation>
    <scope>NUCLEOTIDE SEQUENCE</scope>
    <source>
        <strain evidence="16">2830</strain>
    </source>
</reference>
<evidence type="ECO:0000256" key="4">
    <source>
        <dbReference type="ARBA" id="ARBA00022449"/>
    </source>
</evidence>
<dbReference type="Pfam" id="PF00361">
    <property type="entry name" value="Proton_antipo_M"/>
    <property type="match status" value="1"/>
</dbReference>
<evidence type="ECO:0000256" key="1">
    <source>
        <dbReference type="ARBA" id="ARBA00004651"/>
    </source>
</evidence>
<evidence type="ECO:0000256" key="8">
    <source>
        <dbReference type="ARBA" id="ARBA00023065"/>
    </source>
</evidence>
<keyword evidence="7 11" id="KW-1133">Transmembrane helix</keyword>
<feature type="transmembrane region" description="Helical" evidence="11">
    <location>
        <begin position="663"/>
        <end position="683"/>
    </location>
</feature>
<feature type="transmembrane region" description="Helical" evidence="11">
    <location>
        <begin position="115"/>
        <end position="134"/>
    </location>
</feature>
<feature type="transmembrane region" description="Helical" evidence="11">
    <location>
        <begin position="580"/>
        <end position="599"/>
    </location>
</feature>
<feature type="domain" description="NADH-Ubiquinone oxidoreductase (complex I) chain 5 N-terminal" evidence="13">
    <location>
        <begin position="69"/>
        <end position="116"/>
    </location>
</feature>
<dbReference type="PANTHER" id="PTHR43373">
    <property type="entry name" value="NA(+)/H(+) ANTIPORTER SUBUNIT"/>
    <property type="match status" value="1"/>
</dbReference>
<evidence type="ECO:0000256" key="3">
    <source>
        <dbReference type="ARBA" id="ARBA00022448"/>
    </source>
</evidence>